<sequence length="270" mass="30864">MQIFLWLTPWEKSLTFIAVIAAAAILFVKGCASRQPPFRQKLYFWIGLAALYSVSQTQFEYYSEHEFFMHRLQHVVLHHVAPFLIALARPGAILWAGAPLKGKRWIRPIFESRPVQQLLSIGRQPVIAVILFDGLIFFWLLPSVHFLAMIDWRLYRLMNWSVIITGLIFWSLVLPPAPEQTLHRSAGCRIAMMLAVMPPQIVVGSLIFFAPQELYPIYTLCGRAFAQLDPVTDQQIGGLLMWIPASMMSVIGIIMVIRNELQHSEHAINK</sequence>
<feature type="transmembrane region" description="Helical" evidence="6">
    <location>
        <begin position="154"/>
        <end position="174"/>
    </location>
</feature>
<dbReference type="EMBL" id="CADCXN010000091">
    <property type="protein sequence ID" value="CAA9892202.1"/>
    <property type="molecule type" value="Genomic_DNA"/>
</dbReference>
<keyword evidence="4 6" id="KW-1133">Transmembrane helix</keyword>
<evidence type="ECO:0000313" key="7">
    <source>
        <dbReference type="EMBL" id="CAA9892202.1"/>
    </source>
</evidence>
<feature type="transmembrane region" description="Helical" evidence="6">
    <location>
        <begin position="126"/>
        <end position="148"/>
    </location>
</feature>
<keyword evidence="2" id="KW-1003">Cell membrane</keyword>
<dbReference type="RefSeq" id="WP_174626980.1">
    <property type="nucleotide sequence ID" value="NZ_CADCXN010000091.1"/>
</dbReference>
<organism evidence="7 8">
    <name type="scientific">Candidatus Methylobacter favarea</name>
    <dbReference type="NCBI Taxonomy" id="2707345"/>
    <lineage>
        <taxon>Bacteria</taxon>
        <taxon>Pseudomonadati</taxon>
        <taxon>Pseudomonadota</taxon>
        <taxon>Gammaproteobacteria</taxon>
        <taxon>Methylococcales</taxon>
        <taxon>Methylococcaceae</taxon>
        <taxon>Methylobacter</taxon>
    </lineage>
</organism>
<name>A0A8S0XKP4_9GAMM</name>
<feature type="transmembrane region" description="Helical" evidence="6">
    <location>
        <begin position="12"/>
        <end position="30"/>
    </location>
</feature>
<evidence type="ECO:0000313" key="8">
    <source>
        <dbReference type="Proteomes" id="UP000494216"/>
    </source>
</evidence>
<feature type="transmembrane region" description="Helical" evidence="6">
    <location>
        <begin position="239"/>
        <end position="257"/>
    </location>
</feature>
<dbReference type="AlphaFoldDB" id="A0A8S0XKP4"/>
<feature type="transmembrane region" description="Helical" evidence="6">
    <location>
        <begin position="186"/>
        <end position="210"/>
    </location>
</feature>
<dbReference type="Pfam" id="PF09678">
    <property type="entry name" value="Caa3_CtaG"/>
    <property type="match status" value="1"/>
</dbReference>
<evidence type="ECO:0000256" key="2">
    <source>
        <dbReference type="ARBA" id="ARBA00022475"/>
    </source>
</evidence>
<evidence type="ECO:0000256" key="1">
    <source>
        <dbReference type="ARBA" id="ARBA00004651"/>
    </source>
</evidence>
<dbReference type="GO" id="GO:0005886">
    <property type="term" value="C:plasma membrane"/>
    <property type="evidence" value="ECO:0007669"/>
    <property type="project" value="UniProtKB-SubCell"/>
</dbReference>
<evidence type="ECO:0000256" key="4">
    <source>
        <dbReference type="ARBA" id="ARBA00022989"/>
    </source>
</evidence>
<keyword evidence="3 6" id="KW-0812">Transmembrane</keyword>
<gene>
    <name evidence="7" type="ORF">METHB2_60094</name>
</gene>
<comment type="caution">
    <text evidence="7">The sequence shown here is derived from an EMBL/GenBank/DDBJ whole genome shotgun (WGS) entry which is preliminary data.</text>
</comment>
<protein>
    <recommendedName>
        <fullName evidence="9">Cytochrome c oxidase assembly protein</fullName>
    </recommendedName>
</protein>
<reference evidence="7 8" key="1">
    <citation type="submission" date="2020-02" db="EMBL/GenBank/DDBJ databases">
        <authorList>
            <person name="Hogendoorn C."/>
        </authorList>
    </citation>
    <scope>NUCLEOTIDE SEQUENCE [LARGE SCALE GENOMIC DNA]</scope>
    <source>
        <strain evidence="7">METHB21</strain>
    </source>
</reference>
<dbReference type="Proteomes" id="UP000494216">
    <property type="component" value="Unassembled WGS sequence"/>
</dbReference>
<keyword evidence="8" id="KW-1185">Reference proteome</keyword>
<evidence type="ECO:0000256" key="3">
    <source>
        <dbReference type="ARBA" id="ARBA00022692"/>
    </source>
</evidence>
<accession>A0A8S0XKP4</accession>
<feature type="transmembrane region" description="Helical" evidence="6">
    <location>
        <begin position="79"/>
        <end position="98"/>
    </location>
</feature>
<comment type="subcellular location">
    <subcellularLocation>
        <location evidence="1">Cell membrane</location>
        <topology evidence="1">Multi-pass membrane protein</topology>
    </subcellularLocation>
</comment>
<evidence type="ECO:0008006" key="9">
    <source>
        <dbReference type="Google" id="ProtNLM"/>
    </source>
</evidence>
<keyword evidence="5 6" id="KW-0472">Membrane</keyword>
<feature type="transmembrane region" description="Helical" evidence="6">
    <location>
        <begin position="42"/>
        <end position="59"/>
    </location>
</feature>
<evidence type="ECO:0000256" key="6">
    <source>
        <dbReference type="SAM" id="Phobius"/>
    </source>
</evidence>
<evidence type="ECO:0000256" key="5">
    <source>
        <dbReference type="ARBA" id="ARBA00023136"/>
    </source>
</evidence>
<proteinExistence type="predicted"/>
<dbReference type="InterPro" id="IPR019108">
    <property type="entry name" value="Caa3_assmbl_CtaG-rel"/>
</dbReference>